<proteinExistence type="predicted"/>
<protein>
    <submittedName>
        <fullName evidence="1">Uncharacterized protein</fullName>
    </submittedName>
</protein>
<reference evidence="1" key="1">
    <citation type="submission" date="2022-10" db="EMBL/GenBank/DDBJ databases">
        <title>Genome Sequence of Xylaria curta.</title>
        <authorList>
            <person name="Buettner E."/>
        </authorList>
    </citation>
    <scope>NUCLEOTIDE SEQUENCE</scope>
    <source>
        <strain evidence="1">Babe10</strain>
    </source>
</reference>
<dbReference type="EMBL" id="JAPDGR010003416">
    <property type="protein sequence ID" value="KAJ2971338.1"/>
    <property type="molecule type" value="Genomic_DNA"/>
</dbReference>
<accession>A0ACC1MX57</accession>
<evidence type="ECO:0000313" key="2">
    <source>
        <dbReference type="Proteomes" id="UP001143856"/>
    </source>
</evidence>
<organism evidence="1 2">
    <name type="scientific">Xylaria curta</name>
    <dbReference type="NCBI Taxonomy" id="42375"/>
    <lineage>
        <taxon>Eukaryota</taxon>
        <taxon>Fungi</taxon>
        <taxon>Dikarya</taxon>
        <taxon>Ascomycota</taxon>
        <taxon>Pezizomycotina</taxon>
        <taxon>Sordariomycetes</taxon>
        <taxon>Xylariomycetidae</taxon>
        <taxon>Xylariales</taxon>
        <taxon>Xylariaceae</taxon>
        <taxon>Xylaria</taxon>
    </lineage>
</organism>
<sequence length="740" mass="80683">MNPDELNRVLMPRKSLQRNNSSSSISSTSSSSSTSTLSTSTSQSNGPPAALSAAVTLSGDVSSWPNAAPAAQRKRPQPKVPWPNPKPDSQSDFVRMATGRPQLMNGLNGTGPLHAAPSIVPSQGQTTPQQAMTRPMVESLPSGNPPVLYLLSLNGTFERKTISVPFSPDTLRIGRQTNAKTVPTPVNGFFDSKVLSRQHAEIWADRHGKIWIRDVKSSNGTFVNGTRLSQENRESDPHELQTGDHLELGIDIVSEDQKTVVHHKVAAKVEHAGFFNASSNLLDVNFGELDPANSPMMMMGPPNPAPLRQRTGSQSSMASNGRMVQGGPIMGPQANGMAHQRGFFFSPISTEQIVKKLQNEMRNARLQSQDLGTTDNFVHALLSKEDIKDIEKPEASEPTKPIVNGGGLSFRSDNKTRFSDPPAPPPQQPLPEKPDIPSLKRGITERAKSHPSNISPIRHEGNGSQILQLTEALNSAKKEIESQTSRVRDLEEMLQRERQARELAEDLARRLEKHLEEASSSAPPPSGESETEETSLDATFEPPSDENTPVGPVDTPMLDTDKSAPPDTELIEASATQLHAQIESLVLEIKDLRQELDIFKQRAEVAESERDTQRKTLAEMVLQIRQDAEAREIAEKESLSKSTENEDTARDSEVISSPQAVSRSSSTSRHSRRMSDSSRDQPGLSQSLTLTPNTVTPVAALPNQAFANGIPYASMIGVVLIGVGLMAYINGWQPQPRLER</sequence>
<name>A0ACC1MX57_9PEZI</name>
<dbReference type="Proteomes" id="UP001143856">
    <property type="component" value="Unassembled WGS sequence"/>
</dbReference>
<gene>
    <name evidence="1" type="ORF">NUW58_g9444</name>
</gene>
<evidence type="ECO:0000313" key="1">
    <source>
        <dbReference type="EMBL" id="KAJ2971338.1"/>
    </source>
</evidence>
<comment type="caution">
    <text evidence="1">The sequence shown here is derived from an EMBL/GenBank/DDBJ whole genome shotgun (WGS) entry which is preliminary data.</text>
</comment>
<keyword evidence="2" id="KW-1185">Reference proteome</keyword>